<evidence type="ECO:0000313" key="2">
    <source>
        <dbReference type="EMBL" id="AFD07452.1"/>
    </source>
</evidence>
<accession>H8KUM8</accession>
<evidence type="ECO:0000313" key="3">
    <source>
        <dbReference type="Proteomes" id="UP000007590"/>
    </source>
</evidence>
<name>H8KUM8_SOLCM</name>
<dbReference type="Gene3D" id="3.10.450.360">
    <property type="match status" value="1"/>
</dbReference>
<organism evidence="2 3">
    <name type="scientific">Solitalea canadensis (strain ATCC 29591 / DSM 3403 / JCM 21819 / LMG 8368 / NBRC 15130 / NCIMB 12057 / USAM 9D)</name>
    <name type="common">Flexibacter canadensis</name>
    <dbReference type="NCBI Taxonomy" id="929556"/>
    <lineage>
        <taxon>Bacteria</taxon>
        <taxon>Pseudomonadati</taxon>
        <taxon>Bacteroidota</taxon>
        <taxon>Sphingobacteriia</taxon>
        <taxon>Sphingobacteriales</taxon>
        <taxon>Sphingobacteriaceae</taxon>
        <taxon>Solitalea</taxon>
    </lineage>
</organism>
<dbReference type="EMBL" id="CP003349">
    <property type="protein sequence ID" value="AFD07452.1"/>
    <property type="molecule type" value="Genomic_DNA"/>
</dbReference>
<dbReference type="Proteomes" id="UP000007590">
    <property type="component" value="Chromosome"/>
</dbReference>
<feature type="signal peptide" evidence="1">
    <location>
        <begin position="1"/>
        <end position="24"/>
    </location>
</feature>
<proteinExistence type="predicted"/>
<dbReference type="SUPFAM" id="SSF160574">
    <property type="entry name" value="BT0923-like"/>
    <property type="match status" value="1"/>
</dbReference>
<feature type="chain" id="PRO_5003613914" description="Beta-lactamase-inhibitor-like PepSY-like domain-containing protein" evidence="1">
    <location>
        <begin position="25"/>
        <end position="169"/>
    </location>
</feature>
<keyword evidence="1" id="KW-0732">Signal</keyword>
<evidence type="ECO:0008006" key="4">
    <source>
        <dbReference type="Google" id="ProtNLM"/>
    </source>
</evidence>
<dbReference type="OrthoDB" id="669798at2"/>
<gene>
    <name evidence="2" type="ordered locus">Solca_2411</name>
</gene>
<dbReference type="AlphaFoldDB" id="H8KUM8"/>
<dbReference type="HOGENOM" id="CLU_1577474_0_0_10"/>
<dbReference type="eggNOG" id="ENOG50341UH">
    <property type="taxonomic scope" value="Bacteria"/>
</dbReference>
<evidence type="ECO:0000256" key="1">
    <source>
        <dbReference type="SAM" id="SignalP"/>
    </source>
</evidence>
<dbReference type="RefSeq" id="WP_014680679.1">
    <property type="nucleotide sequence ID" value="NC_017770.1"/>
</dbReference>
<keyword evidence="3" id="KW-1185">Reference proteome</keyword>
<protein>
    <recommendedName>
        <fullName evidence="4">Beta-lactamase-inhibitor-like PepSY-like domain-containing protein</fullName>
    </recommendedName>
</protein>
<reference evidence="2" key="1">
    <citation type="submission" date="2012-02" db="EMBL/GenBank/DDBJ databases">
        <title>The complete genome of Solitalea canadensis DSM 3403.</title>
        <authorList>
            <consortium name="US DOE Joint Genome Institute (JGI-PGF)"/>
            <person name="Lucas S."/>
            <person name="Copeland A."/>
            <person name="Lapidus A."/>
            <person name="Glavina del Rio T."/>
            <person name="Dalin E."/>
            <person name="Tice H."/>
            <person name="Bruce D."/>
            <person name="Goodwin L."/>
            <person name="Pitluck S."/>
            <person name="Peters L."/>
            <person name="Ovchinnikova G."/>
            <person name="Lu M."/>
            <person name="Kyrpides N."/>
            <person name="Mavromatis K."/>
            <person name="Ivanova N."/>
            <person name="Brettin T."/>
            <person name="Detter J.C."/>
            <person name="Han C."/>
            <person name="Larimer F."/>
            <person name="Land M."/>
            <person name="Hauser L."/>
            <person name="Markowitz V."/>
            <person name="Cheng J.-F."/>
            <person name="Hugenholtz P."/>
            <person name="Woyke T."/>
            <person name="Wu D."/>
            <person name="Spring S."/>
            <person name="Schroeder M."/>
            <person name="Kopitz M."/>
            <person name="Brambilla E."/>
            <person name="Klenk H.-P."/>
            <person name="Eisen J.A."/>
        </authorList>
    </citation>
    <scope>NUCLEOTIDE SEQUENCE</scope>
    <source>
        <strain evidence="2">DSM 3403</strain>
    </source>
</reference>
<sequence>MKKQLISKICGCMISVFFATTATAQVQLPEITVTEKTTSTVVNQKVNVAFETAFKGATEMRWVEVNKRYIVNFILNDQRNHALYSKNGKLLYHIIYGSEKHLPAPIKTQVMKQYTDYSITQAINIKQSQRDMWVVNLENKNDFILVKVLEGEMEQMKMLKKANEALVRQ</sequence>
<dbReference type="KEGG" id="scn:Solca_2411"/>